<name>A0ABW5FP80_9PSEU</name>
<dbReference type="InterPro" id="IPR013325">
    <property type="entry name" value="RNA_pol_sigma_r2"/>
</dbReference>
<evidence type="ECO:0000259" key="6">
    <source>
        <dbReference type="Pfam" id="PF04542"/>
    </source>
</evidence>
<keyword evidence="3" id="KW-0731">Sigma factor</keyword>
<dbReference type="InterPro" id="IPR013324">
    <property type="entry name" value="RNA_pol_sigma_r3/r4-like"/>
</dbReference>
<evidence type="ECO:0000256" key="2">
    <source>
        <dbReference type="ARBA" id="ARBA00023015"/>
    </source>
</evidence>
<dbReference type="InterPro" id="IPR013249">
    <property type="entry name" value="RNA_pol_sigma70_r4_t2"/>
</dbReference>
<feature type="region of interest" description="Disordered" evidence="5">
    <location>
        <begin position="1"/>
        <end position="25"/>
    </location>
</feature>
<evidence type="ECO:0000256" key="5">
    <source>
        <dbReference type="SAM" id="MobiDB-lite"/>
    </source>
</evidence>
<dbReference type="Proteomes" id="UP001597417">
    <property type="component" value="Unassembled WGS sequence"/>
</dbReference>
<organism evidence="8 9">
    <name type="scientific">Amycolatopsis pigmentata</name>
    <dbReference type="NCBI Taxonomy" id="450801"/>
    <lineage>
        <taxon>Bacteria</taxon>
        <taxon>Bacillati</taxon>
        <taxon>Actinomycetota</taxon>
        <taxon>Actinomycetes</taxon>
        <taxon>Pseudonocardiales</taxon>
        <taxon>Pseudonocardiaceae</taxon>
        <taxon>Amycolatopsis</taxon>
    </lineage>
</organism>
<dbReference type="Gene3D" id="1.10.1740.10">
    <property type="match status" value="1"/>
</dbReference>
<dbReference type="InterPro" id="IPR039425">
    <property type="entry name" value="RNA_pol_sigma-70-like"/>
</dbReference>
<feature type="compositionally biased region" description="Basic residues" evidence="5">
    <location>
        <begin position="1"/>
        <end position="11"/>
    </location>
</feature>
<dbReference type="InterPro" id="IPR036388">
    <property type="entry name" value="WH-like_DNA-bd_sf"/>
</dbReference>
<dbReference type="CDD" id="cd06171">
    <property type="entry name" value="Sigma70_r4"/>
    <property type="match status" value="1"/>
</dbReference>
<protein>
    <submittedName>
        <fullName evidence="8">RNA polymerase sigma factor</fullName>
    </submittedName>
</protein>
<dbReference type="SUPFAM" id="SSF88946">
    <property type="entry name" value="Sigma2 domain of RNA polymerase sigma factors"/>
    <property type="match status" value="1"/>
</dbReference>
<dbReference type="InterPro" id="IPR007627">
    <property type="entry name" value="RNA_pol_sigma70_r2"/>
</dbReference>
<dbReference type="Pfam" id="PF08281">
    <property type="entry name" value="Sigma70_r4_2"/>
    <property type="match status" value="1"/>
</dbReference>
<dbReference type="SUPFAM" id="SSF88659">
    <property type="entry name" value="Sigma3 and sigma4 domains of RNA polymerase sigma factors"/>
    <property type="match status" value="1"/>
</dbReference>
<dbReference type="Gene3D" id="1.10.10.10">
    <property type="entry name" value="Winged helix-like DNA-binding domain superfamily/Winged helix DNA-binding domain"/>
    <property type="match status" value="1"/>
</dbReference>
<dbReference type="PANTHER" id="PTHR43133:SF57">
    <property type="entry name" value="RNA POLYMERASE SIGMA-70 FACTOR"/>
    <property type="match status" value="1"/>
</dbReference>
<evidence type="ECO:0000313" key="9">
    <source>
        <dbReference type="Proteomes" id="UP001597417"/>
    </source>
</evidence>
<proteinExistence type="inferred from homology"/>
<keyword evidence="2" id="KW-0805">Transcription regulation</keyword>
<sequence>MGQRFWQRHKPTGQDEHDPGDDGSGPARLRVVGADVYPDWEAIYRDNVERVYRLMFAKVGNRPDAEDLTTEVFLTALRPLRVSASVGEVRAYLLETARTVLASHWRRTLGREVTTLDDERDVPVLETGQADPLTPACVEAILAELPDRYRRILQLRFLQACSIKEAAVELGVTVGNAKVLQHRALRQAAQVAERMAT</sequence>
<dbReference type="Pfam" id="PF04542">
    <property type="entry name" value="Sigma70_r2"/>
    <property type="match status" value="1"/>
</dbReference>
<evidence type="ECO:0000259" key="7">
    <source>
        <dbReference type="Pfam" id="PF08281"/>
    </source>
</evidence>
<evidence type="ECO:0000313" key="8">
    <source>
        <dbReference type="EMBL" id="MFD2416838.1"/>
    </source>
</evidence>
<keyword evidence="4" id="KW-0804">Transcription</keyword>
<dbReference type="PANTHER" id="PTHR43133">
    <property type="entry name" value="RNA POLYMERASE ECF-TYPE SIGMA FACTO"/>
    <property type="match status" value="1"/>
</dbReference>
<feature type="domain" description="RNA polymerase sigma factor 70 region 4 type 2" evidence="7">
    <location>
        <begin position="137"/>
        <end position="186"/>
    </location>
</feature>
<feature type="domain" description="RNA polymerase sigma-70 region 2" evidence="6">
    <location>
        <begin position="43"/>
        <end position="107"/>
    </location>
</feature>
<dbReference type="NCBIfam" id="TIGR02937">
    <property type="entry name" value="sigma70-ECF"/>
    <property type="match status" value="1"/>
</dbReference>
<dbReference type="RefSeq" id="WP_378263990.1">
    <property type="nucleotide sequence ID" value="NZ_JBHUKR010000006.1"/>
</dbReference>
<accession>A0ABW5FP80</accession>
<evidence type="ECO:0000256" key="4">
    <source>
        <dbReference type="ARBA" id="ARBA00023163"/>
    </source>
</evidence>
<evidence type="ECO:0000256" key="3">
    <source>
        <dbReference type="ARBA" id="ARBA00023082"/>
    </source>
</evidence>
<dbReference type="EMBL" id="JBHUKR010000006">
    <property type="protein sequence ID" value="MFD2416838.1"/>
    <property type="molecule type" value="Genomic_DNA"/>
</dbReference>
<evidence type="ECO:0000256" key="1">
    <source>
        <dbReference type="ARBA" id="ARBA00010641"/>
    </source>
</evidence>
<gene>
    <name evidence="8" type="ORF">ACFSXZ_10940</name>
</gene>
<reference evidence="9" key="1">
    <citation type="journal article" date="2019" name="Int. J. Syst. Evol. Microbiol.">
        <title>The Global Catalogue of Microorganisms (GCM) 10K type strain sequencing project: providing services to taxonomists for standard genome sequencing and annotation.</title>
        <authorList>
            <consortium name="The Broad Institute Genomics Platform"/>
            <consortium name="The Broad Institute Genome Sequencing Center for Infectious Disease"/>
            <person name="Wu L."/>
            <person name="Ma J."/>
        </authorList>
    </citation>
    <scope>NUCLEOTIDE SEQUENCE [LARGE SCALE GENOMIC DNA]</scope>
    <source>
        <strain evidence="9">CGMCC 4.7645</strain>
    </source>
</reference>
<comment type="caution">
    <text evidence="8">The sequence shown here is derived from an EMBL/GenBank/DDBJ whole genome shotgun (WGS) entry which is preliminary data.</text>
</comment>
<comment type="similarity">
    <text evidence="1">Belongs to the sigma-70 factor family. ECF subfamily.</text>
</comment>
<keyword evidence="9" id="KW-1185">Reference proteome</keyword>
<dbReference type="InterPro" id="IPR014284">
    <property type="entry name" value="RNA_pol_sigma-70_dom"/>
</dbReference>